<evidence type="ECO:0000313" key="2">
    <source>
        <dbReference type="EMBL" id="QJD83862.1"/>
    </source>
</evidence>
<sequence>MGERKIVFRNEEIRYRVRNEDGIETILMLHAAFADSSLFQDQVAYFEGDYRIVLIDLPGHGTNSGLSNRITLKDMPEICCSILSEHRIQSCHLLGISLGSLVAQAFADQYPNQVKSVTMVGGYSVHKANKAILRAQKKEGLKWMLLVLFSMKRFKRYLLSVSCHTERGKRLFEQGIQAFSRRSFSSMSGMNSFLVPKSAPMPYPLFIVVGEHDLLLARQAALELHRLESRSRMATIAGAGHCANADAPEEFNTLYRGFISAL</sequence>
<keyword evidence="3" id="KW-1185">Reference proteome</keyword>
<dbReference type="Proteomes" id="UP000502248">
    <property type="component" value="Chromosome"/>
</dbReference>
<dbReference type="Pfam" id="PF12697">
    <property type="entry name" value="Abhydrolase_6"/>
    <property type="match status" value="1"/>
</dbReference>
<organism evidence="2 3">
    <name type="scientific">Cohnella herbarum</name>
    <dbReference type="NCBI Taxonomy" id="2728023"/>
    <lineage>
        <taxon>Bacteria</taxon>
        <taxon>Bacillati</taxon>
        <taxon>Bacillota</taxon>
        <taxon>Bacilli</taxon>
        <taxon>Bacillales</taxon>
        <taxon>Paenibacillaceae</taxon>
        <taxon>Cohnella</taxon>
    </lineage>
</organism>
<dbReference type="EMBL" id="CP051680">
    <property type="protein sequence ID" value="QJD83862.1"/>
    <property type="molecule type" value="Genomic_DNA"/>
</dbReference>
<accession>A0A7Z2VIV6</accession>
<evidence type="ECO:0000259" key="1">
    <source>
        <dbReference type="Pfam" id="PF12697"/>
    </source>
</evidence>
<gene>
    <name evidence="2" type="ORF">HH215_12160</name>
</gene>
<name>A0A7Z2VIV6_9BACL</name>
<dbReference type="InterPro" id="IPR029058">
    <property type="entry name" value="AB_hydrolase_fold"/>
</dbReference>
<dbReference type="SUPFAM" id="SSF53474">
    <property type="entry name" value="alpha/beta-Hydrolases"/>
    <property type="match status" value="1"/>
</dbReference>
<dbReference type="InterPro" id="IPR000073">
    <property type="entry name" value="AB_hydrolase_1"/>
</dbReference>
<keyword evidence="2" id="KW-0378">Hydrolase</keyword>
<evidence type="ECO:0000313" key="3">
    <source>
        <dbReference type="Proteomes" id="UP000502248"/>
    </source>
</evidence>
<dbReference type="AlphaFoldDB" id="A0A7Z2VIV6"/>
<dbReference type="PRINTS" id="PR00111">
    <property type="entry name" value="ABHYDROLASE"/>
</dbReference>
<dbReference type="PANTHER" id="PTHR43798">
    <property type="entry name" value="MONOACYLGLYCEROL LIPASE"/>
    <property type="match status" value="1"/>
</dbReference>
<dbReference type="GO" id="GO:0016020">
    <property type="term" value="C:membrane"/>
    <property type="evidence" value="ECO:0007669"/>
    <property type="project" value="TreeGrafter"/>
</dbReference>
<dbReference type="KEGG" id="cheb:HH215_12160"/>
<dbReference type="PANTHER" id="PTHR43798:SF33">
    <property type="entry name" value="HYDROLASE, PUTATIVE (AFU_ORTHOLOGUE AFUA_2G14860)-RELATED"/>
    <property type="match status" value="1"/>
</dbReference>
<dbReference type="RefSeq" id="WP_169280149.1">
    <property type="nucleotide sequence ID" value="NZ_CP051680.1"/>
</dbReference>
<reference evidence="2 3" key="1">
    <citation type="submission" date="2020-04" db="EMBL/GenBank/DDBJ databases">
        <title>Genome sequencing of novel species.</title>
        <authorList>
            <person name="Heo J."/>
            <person name="Kim S.-J."/>
            <person name="Kim J.-S."/>
            <person name="Hong S.-B."/>
            <person name="Kwon S.-W."/>
        </authorList>
    </citation>
    <scope>NUCLEOTIDE SEQUENCE [LARGE SCALE GENOMIC DNA]</scope>
    <source>
        <strain evidence="2 3">MFER-1</strain>
    </source>
</reference>
<feature type="domain" description="AB hydrolase-1" evidence="1">
    <location>
        <begin position="26"/>
        <end position="252"/>
    </location>
</feature>
<dbReference type="Gene3D" id="3.40.50.1820">
    <property type="entry name" value="alpha/beta hydrolase"/>
    <property type="match status" value="1"/>
</dbReference>
<dbReference type="GO" id="GO:0016787">
    <property type="term" value="F:hydrolase activity"/>
    <property type="evidence" value="ECO:0007669"/>
    <property type="project" value="UniProtKB-KW"/>
</dbReference>
<proteinExistence type="predicted"/>
<protein>
    <submittedName>
        <fullName evidence="2">Alpha/beta fold hydrolase</fullName>
    </submittedName>
</protein>
<dbReference type="InterPro" id="IPR050266">
    <property type="entry name" value="AB_hydrolase_sf"/>
</dbReference>